<dbReference type="Gene3D" id="2.40.170.20">
    <property type="entry name" value="TonB-dependent receptor, beta-barrel domain"/>
    <property type="match status" value="1"/>
</dbReference>
<evidence type="ECO:0000256" key="5">
    <source>
        <dbReference type="ARBA" id="ARBA00023077"/>
    </source>
</evidence>
<keyword evidence="7 8" id="KW-0998">Cell outer membrane</keyword>
<dbReference type="Pfam" id="PF07715">
    <property type="entry name" value="Plug"/>
    <property type="match status" value="1"/>
</dbReference>
<keyword evidence="2 8" id="KW-0813">Transport</keyword>
<organism evidence="13 14">
    <name type="scientific">Sinimarinibacterium flocculans</name>
    <dbReference type="NCBI Taxonomy" id="985250"/>
    <lineage>
        <taxon>Bacteria</taxon>
        <taxon>Pseudomonadati</taxon>
        <taxon>Pseudomonadota</taxon>
        <taxon>Gammaproteobacteria</taxon>
        <taxon>Nevskiales</taxon>
        <taxon>Nevskiaceae</taxon>
        <taxon>Sinimarinibacterium</taxon>
    </lineage>
</organism>
<dbReference type="GO" id="GO:0033214">
    <property type="term" value="P:siderophore-iron import into cell"/>
    <property type="evidence" value="ECO:0007669"/>
    <property type="project" value="TreeGrafter"/>
</dbReference>
<keyword evidence="3 8" id="KW-1134">Transmembrane beta strand</keyword>
<dbReference type="InterPro" id="IPR039426">
    <property type="entry name" value="TonB-dep_rcpt-like"/>
</dbReference>
<keyword evidence="4 8" id="KW-0812">Transmembrane</keyword>
<dbReference type="PROSITE" id="PS52016">
    <property type="entry name" value="TONB_DEPENDENT_REC_3"/>
    <property type="match status" value="1"/>
</dbReference>
<evidence type="ECO:0000256" key="7">
    <source>
        <dbReference type="ARBA" id="ARBA00023237"/>
    </source>
</evidence>
<evidence type="ECO:0000256" key="8">
    <source>
        <dbReference type="PROSITE-ProRule" id="PRU01360"/>
    </source>
</evidence>
<gene>
    <name evidence="13" type="ORF">C8D93_109155</name>
</gene>
<reference evidence="13 14" key="1">
    <citation type="submission" date="2018-04" db="EMBL/GenBank/DDBJ databases">
        <title>Genomic Encyclopedia of Type Strains, Phase IV (KMG-IV): sequencing the most valuable type-strain genomes for metagenomic binning, comparative biology and taxonomic classification.</title>
        <authorList>
            <person name="Goeker M."/>
        </authorList>
    </citation>
    <scope>NUCLEOTIDE SEQUENCE [LARGE SCALE GENOMIC DNA]</scope>
    <source>
        <strain evidence="13 14">DSM 104150</strain>
    </source>
</reference>
<comment type="subcellular location">
    <subcellularLocation>
        <location evidence="1 8">Cell outer membrane</location>
        <topology evidence="1 8">Multi-pass membrane protein</topology>
    </subcellularLocation>
</comment>
<comment type="similarity">
    <text evidence="8 9">Belongs to the TonB-dependent receptor family.</text>
</comment>
<evidence type="ECO:0000256" key="2">
    <source>
        <dbReference type="ARBA" id="ARBA00022448"/>
    </source>
</evidence>
<protein>
    <submittedName>
        <fullName evidence="13">Fe(3+) dicitrate transport protein</fullName>
    </submittedName>
</protein>
<evidence type="ECO:0000256" key="4">
    <source>
        <dbReference type="ARBA" id="ARBA00022692"/>
    </source>
</evidence>
<dbReference type="InterPro" id="IPR000531">
    <property type="entry name" value="Beta-barrel_TonB"/>
</dbReference>
<accession>A0A318E957</accession>
<feature type="domain" description="TonB-dependent receptor plug" evidence="12">
    <location>
        <begin position="43"/>
        <end position="149"/>
    </location>
</feature>
<feature type="domain" description="TonB-dependent receptor-like beta-barrel" evidence="11">
    <location>
        <begin position="269"/>
        <end position="687"/>
    </location>
</feature>
<dbReference type="PANTHER" id="PTHR30442:SF0">
    <property type="entry name" value="FE(3+) DICITRATE TRANSPORT PROTEIN FECA"/>
    <property type="match status" value="1"/>
</dbReference>
<name>A0A318E957_9GAMM</name>
<dbReference type="GO" id="GO:0009279">
    <property type="term" value="C:cell outer membrane"/>
    <property type="evidence" value="ECO:0007669"/>
    <property type="project" value="UniProtKB-SubCell"/>
</dbReference>
<keyword evidence="6 8" id="KW-0472">Membrane</keyword>
<dbReference type="EMBL" id="QICN01000009">
    <property type="protein sequence ID" value="PXV65776.1"/>
    <property type="molecule type" value="Genomic_DNA"/>
</dbReference>
<dbReference type="Pfam" id="PF00593">
    <property type="entry name" value="TonB_dep_Rec_b-barrel"/>
    <property type="match status" value="1"/>
</dbReference>
<dbReference type="InterPro" id="IPR012910">
    <property type="entry name" value="Plug_dom"/>
</dbReference>
<evidence type="ECO:0000256" key="9">
    <source>
        <dbReference type="RuleBase" id="RU003357"/>
    </source>
</evidence>
<keyword evidence="5 9" id="KW-0798">TonB box</keyword>
<evidence type="ECO:0000256" key="3">
    <source>
        <dbReference type="ARBA" id="ARBA00022452"/>
    </source>
</evidence>
<dbReference type="Proteomes" id="UP000248330">
    <property type="component" value="Unassembled WGS sequence"/>
</dbReference>
<evidence type="ECO:0000256" key="10">
    <source>
        <dbReference type="SAM" id="SignalP"/>
    </source>
</evidence>
<keyword evidence="10" id="KW-0732">Signal</keyword>
<dbReference type="RefSeq" id="WP_110266158.1">
    <property type="nucleotide sequence ID" value="NZ_CAWNXA010000009.1"/>
</dbReference>
<dbReference type="OrthoDB" id="9760494at2"/>
<sequence>MRVAFAGLAVLCMASAAAADEAPATALETITVIGQAEADARIVGSAHLVDQQTLEAFAYDDLNRVLAFVPGVYLREEDGFGLRPNIGLRGANSDRSQKVTLLEDGVLFGPAPYSAPAAYYSPLTARMVGVEVFKGPAAIQHGPQTIGGAVNLISAPVPGVLSGLVAVDGGTDGYGRAHLRGSGPLGSFGALGEFVHVRSDGFKALDGGGDTGFEKNEAMVKLGHDLGEGRIELRLGYADEVSDETYLGLTEADFRAEPLRRYAASALDRMDWEWYGVRLDLEQPLLGGRLLATAYTHDFSRAWMKFNNLRGEDIREVLAAPETPRNQVYYQTLTGQRDGNPNESSDDLLIGTNDRDFRSSGVQGRLRWNLGAGAWSHGIEAGARLHDDRIRRLHDEFAYDMLGGRPVRNATAGAITADNTARATALAAWLRDEIVRGRWTIAPGLRIESIDTSFDDRLAGLGNDDRYSVVLPGIGVNFAQTATLSWFGGVHKGFSPGSPGSGEVEPEEAVNYEAGLVWNGVAGRIELTGFYSDYSNLTAQCTFSAGCDDAELDQQTNAGEVRVQGVEAGWRDAFAVGQLSLPLSVTYTWTDGEFRESFESPNPQFEVVERGDELPYVPEHRANAVVGLEHPRWDTQLSVTYVSAMRDTAGSGPIPAGEGSDGFTVVDLAAGWALSDTLRLVGRIDNLLDREYVVARRPFGARPGKPLSAQLGVRYRF</sequence>
<feature type="chain" id="PRO_5016452385" evidence="10">
    <location>
        <begin position="19"/>
        <end position="717"/>
    </location>
</feature>
<comment type="caution">
    <text evidence="13">The sequence shown here is derived from an EMBL/GenBank/DDBJ whole genome shotgun (WGS) entry which is preliminary data.</text>
</comment>
<proteinExistence type="inferred from homology"/>
<feature type="signal peptide" evidence="10">
    <location>
        <begin position="1"/>
        <end position="18"/>
    </location>
</feature>
<dbReference type="InterPro" id="IPR037066">
    <property type="entry name" value="Plug_dom_sf"/>
</dbReference>
<dbReference type="CDD" id="cd01347">
    <property type="entry name" value="ligand_gated_channel"/>
    <property type="match status" value="1"/>
</dbReference>
<dbReference type="Gene3D" id="2.170.130.10">
    <property type="entry name" value="TonB-dependent receptor, plug domain"/>
    <property type="match status" value="1"/>
</dbReference>
<evidence type="ECO:0000259" key="12">
    <source>
        <dbReference type="Pfam" id="PF07715"/>
    </source>
</evidence>
<dbReference type="SUPFAM" id="SSF56935">
    <property type="entry name" value="Porins"/>
    <property type="match status" value="1"/>
</dbReference>
<evidence type="ECO:0000259" key="11">
    <source>
        <dbReference type="Pfam" id="PF00593"/>
    </source>
</evidence>
<dbReference type="AlphaFoldDB" id="A0A318E957"/>
<evidence type="ECO:0000256" key="1">
    <source>
        <dbReference type="ARBA" id="ARBA00004571"/>
    </source>
</evidence>
<keyword evidence="14" id="KW-1185">Reference proteome</keyword>
<dbReference type="InterPro" id="IPR036942">
    <property type="entry name" value="Beta-barrel_TonB_sf"/>
</dbReference>
<evidence type="ECO:0000313" key="14">
    <source>
        <dbReference type="Proteomes" id="UP000248330"/>
    </source>
</evidence>
<dbReference type="PANTHER" id="PTHR30442">
    <property type="entry name" value="IRON III DICITRATE TRANSPORT PROTEIN FECA"/>
    <property type="match status" value="1"/>
</dbReference>
<evidence type="ECO:0000256" key="6">
    <source>
        <dbReference type="ARBA" id="ARBA00023136"/>
    </source>
</evidence>
<evidence type="ECO:0000313" key="13">
    <source>
        <dbReference type="EMBL" id="PXV65776.1"/>
    </source>
</evidence>